<evidence type="ECO:0000313" key="5">
    <source>
        <dbReference type="Proteomes" id="UP001331561"/>
    </source>
</evidence>
<keyword evidence="3" id="KW-0812">Transmembrane</keyword>
<reference evidence="4 5" key="1">
    <citation type="submission" date="2024-01" db="EMBL/GenBank/DDBJ databases">
        <title>Uliginosibacterium soil sp. nov.</title>
        <authorList>
            <person name="Lv Y."/>
        </authorList>
    </citation>
    <scope>NUCLEOTIDE SEQUENCE [LARGE SCALE GENOMIC DNA]</scope>
    <source>
        <strain evidence="4 5">H3</strain>
    </source>
</reference>
<accession>A0ABU6K4Z2</accession>
<keyword evidence="3" id="KW-1133">Transmembrane helix</keyword>
<proteinExistence type="predicted"/>
<feature type="transmembrane region" description="Helical" evidence="3">
    <location>
        <begin position="12"/>
        <end position="36"/>
    </location>
</feature>
<dbReference type="PANTHER" id="PTHR30093">
    <property type="entry name" value="GENERAL SECRETION PATHWAY PROTEIN G"/>
    <property type="match status" value="1"/>
</dbReference>
<feature type="region of interest" description="Disordered" evidence="2">
    <location>
        <begin position="116"/>
        <end position="139"/>
    </location>
</feature>
<dbReference type="SUPFAM" id="SSF54523">
    <property type="entry name" value="Pili subunits"/>
    <property type="match status" value="1"/>
</dbReference>
<dbReference type="InterPro" id="IPR012902">
    <property type="entry name" value="N_methyl_site"/>
</dbReference>
<dbReference type="PANTHER" id="PTHR30093:SF47">
    <property type="entry name" value="TYPE IV PILUS NON-CORE MINOR PILIN PILE"/>
    <property type="match status" value="1"/>
</dbReference>
<keyword evidence="3" id="KW-0472">Membrane</keyword>
<gene>
    <name evidence="4" type="ORF">VVD49_13585</name>
</gene>
<sequence>MHQVQGRGRGSGFTLIEMVIVVAIVGILASAAYPVASLVSQRARESELRIALRQIREAIDEYKRATADGRIVKSVDESGYPHSLEELAEGVKDASNAKDKQIYFLRRVPRDPMNPDASLSAAETWGKRSYASPPDTPRDGADVFDVYSMSAKTGLNGVRYREW</sequence>
<dbReference type="EMBL" id="JAYXHS010000002">
    <property type="protein sequence ID" value="MEC5386761.1"/>
    <property type="molecule type" value="Genomic_DNA"/>
</dbReference>
<dbReference type="InterPro" id="IPR045584">
    <property type="entry name" value="Pilin-like"/>
</dbReference>
<protein>
    <submittedName>
        <fullName evidence="4">Type II secretion system protein</fullName>
    </submittedName>
</protein>
<keyword evidence="1" id="KW-0488">Methylation</keyword>
<keyword evidence="5" id="KW-1185">Reference proteome</keyword>
<comment type="caution">
    <text evidence="4">The sequence shown here is derived from an EMBL/GenBank/DDBJ whole genome shotgun (WGS) entry which is preliminary data.</text>
</comment>
<dbReference type="NCBIfam" id="TIGR02532">
    <property type="entry name" value="IV_pilin_GFxxxE"/>
    <property type="match status" value="1"/>
</dbReference>
<dbReference type="RefSeq" id="WP_327599720.1">
    <property type="nucleotide sequence ID" value="NZ_JAYXHS010000002.1"/>
</dbReference>
<evidence type="ECO:0000256" key="2">
    <source>
        <dbReference type="SAM" id="MobiDB-lite"/>
    </source>
</evidence>
<evidence type="ECO:0000256" key="1">
    <source>
        <dbReference type="ARBA" id="ARBA00022481"/>
    </source>
</evidence>
<evidence type="ECO:0000256" key="3">
    <source>
        <dbReference type="SAM" id="Phobius"/>
    </source>
</evidence>
<dbReference type="Proteomes" id="UP001331561">
    <property type="component" value="Unassembled WGS sequence"/>
</dbReference>
<name>A0ABU6K4Z2_9RHOO</name>
<dbReference type="Gene3D" id="3.30.700.10">
    <property type="entry name" value="Glycoprotein, Type 4 Pilin"/>
    <property type="match status" value="1"/>
</dbReference>
<dbReference type="PROSITE" id="PS00409">
    <property type="entry name" value="PROKAR_NTER_METHYL"/>
    <property type="match status" value="1"/>
</dbReference>
<organism evidence="4 5">
    <name type="scientific">Uliginosibacterium silvisoli</name>
    <dbReference type="NCBI Taxonomy" id="3114758"/>
    <lineage>
        <taxon>Bacteria</taxon>
        <taxon>Pseudomonadati</taxon>
        <taxon>Pseudomonadota</taxon>
        <taxon>Betaproteobacteria</taxon>
        <taxon>Rhodocyclales</taxon>
        <taxon>Zoogloeaceae</taxon>
        <taxon>Uliginosibacterium</taxon>
    </lineage>
</organism>
<dbReference type="InterPro" id="IPR000983">
    <property type="entry name" value="Bac_GSPG_pilin"/>
</dbReference>
<dbReference type="PRINTS" id="PR00813">
    <property type="entry name" value="BCTERIALGSPG"/>
</dbReference>
<dbReference type="Pfam" id="PF07963">
    <property type="entry name" value="N_methyl"/>
    <property type="match status" value="1"/>
</dbReference>
<evidence type="ECO:0000313" key="4">
    <source>
        <dbReference type="EMBL" id="MEC5386761.1"/>
    </source>
</evidence>